<keyword evidence="3" id="KW-1185">Reference proteome</keyword>
<dbReference type="InterPro" id="IPR011990">
    <property type="entry name" value="TPR-like_helical_dom_sf"/>
</dbReference>
<organism evidence="2 3">
    <name type="scientific">Dinothrombium tinctorium</name>
    <dbReference type="NCBI Taxonomy" id="1965070"/>
    <lineage>
        <taxon>Eukaryota</taxon>
        <taxon>Metazoa</taxon>
        <taxon>Ecdysozoa</taxon>
        <taxon>Arthropoda</taxon>
        <taxon>Chelicerata</taxon>
        <taxon>Arachnida</taxon>
        <taxon>Acari</taxon>
        <taxon>Acariformes</taxon>
        <taxon>Trombidiformes</taxon>
        <taxon>Prostigmata</taxon>
        <taxon>Anystina</taxon>
        <taxon>Parasitengona</taxon>
        <taxon>Trombidioidea</taxon>
        <taxon>Trombidiidae</taxon>
        <taxon>Dinothrombium</taxon>
    </lineage>
</organism>
<dbReference type="Gene3D" id="1.25.40.10">
    <property type="entry name" value="Tetratricopeptide repeat domain"/>
    <property type="match status" value="1"/>
</dbReference>
<protein>
    <submittedName>
        <fullName evidence="2">Uncharacterized protein</fullName>
    </submittedName>
</protein>
<dbReference type="Proteomes" id="UP000285301">
    <property type="component" value="Unassembled WGS sequence"/>
</dbReference>
<dbReference type="EMBL" id="NCKU01003354">
    <property type="protein sequence ID" value="RWS07697.1"/>
    <property type="molecule type" value="Genomic_DNA"/>
</dbReference>
<keyword evidence="1" id="KW-0812">Transmembrane</keyword>
<reference evidence="2 3" key="1">
    <citation type="journal article" date="2018" name="Gigascience">
        <title>Genomes of trombidid mites reveal novel predicted allergens and laterally-transferred genes associated with secondary metabolism.</title>
        <authorList>
            <person name="Dong X."/>
            <person name="Chaisiri K."/>
            <person name="Xia D."/>
            <person name="Armstrong S.D."/>
            <person name="Fang Y."/>
            <person name="Donnelly M.J."/>
            <person name="Kadowaki T."/>
            <person name="McGarry J.W."/>
            <person name="Darby A.C."/>
            <person name="Makepeace B.L."/>
        </authorList>
    </citation>
    <scope>NUCLEOTIDE SEQUENCE [LARGE SCALE GENOMIC DNA]</scope>
    <source>
        <strain evidence="2">UoL-WK</strain>
    </source>
</reference>
<feature type="transmembrane region" description="Helical" evidence="1">
    <location>
        <begin position="48"/>
        <end position="71"/>
    </location>
</feature>
<comment type="caution">
    <text evidence="2">The sequence shown here is derived from an EMBL/GenBank/DDBJ whole genome shotgun (WGS) entry which is preliminary data.</text>
</comment>
<proteinExistence type="predicted"/>
<dbReference type="OrthoDB" id="2384430at2759"/>
<name>A0A443QXD4_9ACAR</name>
<accession>A0A443QXD4</accession>
<dbReference type="SUPFAM" id="SSF81901">
    <property type="entry name" value="HCP-like"/>
    <property type="match status" value="1"/>
</dbReference>
<keyword evidence="1" id="KW-0472">Membrane</keyword>
<dbReference type="STRING" id="1965070.A0A443QXD4"/>
<dbReference type="AlphaFoldDB" id="A0A443QXD4"/>
<sequence length="183" mass="20780">MGLRRRRNSSISSEDCLLQTSAENNNDNNNLRLIKARLAKRKKADGRLAVSLQILAVTTSIAFTLYTYFYFEHFHANIVHIYADKMDDHHAQHTLGHKLLKDNRNTTGAFHWFRRSADNGHPHSAYNLAAGHLSGYKTDVKKGKSINFGEVKKLLEYAAQNGVEEAEELLNTLCKEKPTHCDD</sequence>
<keyword evidence="1" id="KW-1133">Transmembrane helix</keyword>
<evidence type="ECO:0000313" key="2">
    <source>
        <dbReference type="EMBL" id="RWS07697.1"/>
    </source>
</evidence>
<evidence type="ECO:0000256" key="1">
    <source>
        <dbReference type="SAM" id="Phobius"/>
    </source>
</evidence>
<gene>
    <name evidence="2" type="ORF">B4U79_07540</name>
</gene>
<evidence type="ECO:0000313" key="3">
    <source>
        <dbReference type="Proteomes" id="UP000285301"/>
    </source>
</evidence>